<comment type="subcellular location">
    <subcellularLocation>
        <location evidence="1">Endomembrane system</location>
        <topology evidence="1">Multi-pass membrane protein</topology>
    </subcellularLocation>
</comment>
<comment type="catalytic activity">
    <reaction evidence="14">
        <text>Cu(+)(in) + ATP + H2O = Cu(+)(out) + ADP + phosphate + H(+)</text>
        <dbReference type="Rhea" id="RHEA:25792"/>
        <dbReference type="ChEBI" id="CHEBI:15377"/>
        <dbReference type="ChEBI" id="CHEBI:15378"/>
        <dbReference type="ChEBI" id="CHEBI:30616"/>
        <dbReference type="ChEBI" id="CHEBI:43474"/>
        <dbReference type="ChEBI" id="CHEBI:49552"/>
        <dbReference type="ChEBI" id="CHEBI:456216"/>
        <dbReference type="EC" id="7.2.2.8"/>
    </reaction>
</comment>
<evidence type="ECO:0000256" key="1">
    <source>
        <dbReference type="ARBA" id="ARBA00004127"/>
    </source>
</evidence>
<dbReference type="GO" id="GO:0016020">
    <property type="term" value="C:membrane"/>
    <property type="evidence" value="ECO:0007669"/>
    <property type="project" value="InterPro"/>
</dbReference>
<feature type="transmembrane region" description="Helical" evidence="15">
    <location>
        <begin position="75"/>
        <end position="91"/>
    </location>
</feature>
<dbReference type="Gene3D" id="2.70.150.10">
    <property type="entry name" value="Calcium-transporting ATPase, cytoplasmic transduction domain A"/>
    <property type="match status" value="1"/>
</dbReference>
<dbReference type="PRINTS" id="PR00120">
    <property type="entry name" value="HATPASE"/>
</dbReference>
<evidence type="ECO:0000256" key="6">
    <source>
        <dbReference type="ARBA" id="ARBA00022741"/>
    </source>
</evidence>
<dbReference type="InterPro" id="IPR036412">
    <property type="entry name" value="HAD-like_sf"/>
</dbReference>
<evidence type="ECO:0000256" key="14">
    <source>
        <dbReference type="ARBA" id="ARBA00049289"/>
    </source>
</evidence>
<dbReference type="PRINTS" id="PR00119">
    <property type="entry name" value="CATATPASE"/>
</dbReference>
<keyword evidence="9" id="KW-1278">Translocase</keyword>
<proteinExistence type="predicted"/>
<dbReference type="Gene3D" id="1.20.1110.10">
    <property type="entry name" value="Calcium-transporting ATPase, transmembrane domain"/>
    <property type="match status" value="2"/>
</dbReference>
<dbReference type="PROSITE" id="PS00154">
    <property type="entry name" value="ATPASE_E1_E2"/>
    <property type="match status" value="1"/>
</dbReference>
<dbReference type="Pfam" id="PF00689">
    <property type="entry name" value="Cation_ATPase_C"/>
    <property type="match status" value="1"/>
</dbReference>
<dbReference type="InterPro" id="IPR006068">
    <property type="entry name" value="ATPase_P-typ_cation-transptr_C"/>
</dbReference>
<feature type="transmembrane region" description="Helical" evidence="15">
    <location>
        <begin position="275"/>
        <end position="300"/>
    </location>
</feature>
<dbReference type="SFLD" id="SFLDS00003">
    <property type="entry name" value="Haloacid_Dehalogenase"/>
    <property type="match status" value="1"/>
</dbReference>
<evidence type="ECO:0000256" key="8">
    <source>
        <dbReference type="ARBA" id="ARBA00022840"/>
    </source>
</evidence>
<feature type="transmembrane region" description="Helical" evidence="15">
    <location>
        <begin position="50"/>
        <end position="69"/>
    </location>
</feature>
<dbReference type="GO" id="GO:0012505">
    <property type="term" value="C:endomembrane system"/>
    <property type="evidence" value="ECO:0007669"/>
    <property type="project" value="UniProtKB-SubCell"/>
</dbReference>
<evidence type="ECO:0000259" key="16">
    <source>
        <dbReference type="SMART" id="SM00831"/>
    </source>
</evidence>
<dbReference type="SMART" id="SM00831">
    <property type="entry name" value="Cation_ATPase_N"/>
    <property type="match status" value="1"/>
</dbReference>
<dbReference type="SUPFAM" id="SSF81665">
    <property type="entry name" value="Calcium ATPase, transmembrane domain M"/>
    <property type="match status" value="1"/>
</dbReference>
<dbReference type="InterPro" id="IPR018303">
    <property type="entry name" value="ATPase_P-typ_P_site"/>
</dbReference>
<dbReference type="GO" id="GO:0046872">
    <property type="term" value="F:metal ion binding"/>
    <property type="evidence" value="ECO:0007669"/>
    <property type="project" value="UniProtKB-KW"/>
</dbReference>
<evidence type="ECO:0000256" key="15">
    <source>
        <dbReference type="SAM" id="Phobius"/>
    </source>
</evidence>
<dbReference type="Proteomes" id="UP000295525">
    <property type="component" value="Unassembled WGS sequence"/>
</dbReference>
<evidence type="ECO:0000256" key="11">
    <source>
        <dbReference type="ARBA" id="ARBA00023008"/>
    </source>
</evidence>
<dbReference type="Gene3D" id="3.40.1110.10">
    <property type="entry name" value="Calcium-transporting ATPase, cytoplasmic domain N"/>
    <property type="match status" value="2"/>
</dbReference>
<dbReference type="Pfam" id="PF00690">
    <property type="entry name" value="Cation_ATPase_N"/>
    <property type="match status" value="1"/>
</dbReference>
<keyword evidence="11" id="KW-0186">Copper</keyword>
<keyword evidence="13 15" id="KW-0472">Membrane</keyword>
<feature type="transmembrane region" description="Helical" evidence="15">
    <location>
        <begin position="834"/>
        <end position="852"/>
    </location>
</feature>
<keyword evidence="18" id="KW-1185">Reference proteome</keyword>
<feature type="transmembrane region" description="Helical" evidence="15">
    <location>
        <begin position="241"/>
        <end position="263"/>
    </location>
</feature>
<keyword evidence="8" id="KW-0067">ATP-binding</keyword>
<evidence type="ECO:0000256" key="13">
    <source>
        <dbReference type="ARBA" id="ARBA00023136"/>
    </source>
</evidence>
<dbReference type="Gene3D" id="3.40.50.1000">
    <property type="entry name" value="HAD superfamily/HAD-like"/>
    <property type="match status" value="2"/>
</dbReference>
<evidence type="ECO:0000256" key="3">
    <source>
        <dbReference type="ARBA" id="ARBA00022448"/>
    </source>
</evidence>
<dbReference type="EC" id="7.2.2.8" evidence="2"/>
<dbReference type="SFLD" id="SFLDF00027">
    <property type="entry name" value="p-type_atpase"/>
    <property type="match status" value="1"/>
</dbReference>
<dbReference type="SUPFAM" id="SSF56784">
    <property type="entry name" value="HAD-like"/>
    <property type="match status" value="1"/>
</dbReference>
<dbReference type="PANTHER" id="PTHR42861">
    <property type="entry name" value="CALCIUM-TRANSPORTING ATPASE"/>
    <property type="match status" value="1"/>
</dbReference>
<evidence type="ECO:0000256" key="9">
    <source>
        <dbReference type="ARBA" id="ARBA00022967"/>
    </source>
</evidence>
<dbReference type="SFLD" id="SFLDG00002">
    <property type="entry name" value="C1.7:_P-type_atpase_like"/>
    <property type="match status" value="1"/>
</dbReference>
<dbReference type="InterPro" id="IPR059000">
    <property type="entry name" value="ATPase_P-type_domA"/>
</dbReference>
<dbReference type="FunFam" id="3.40.50.1000:FF:000144">
    <property type="entry name" value="copper-transporting ATPase 1 isoform X2"/>
    <property type="match status" value="1"/>
</dbReference>
<feature type="transmembrane region" description="Helical" evidence="15">
    <location>
        <begin position="770"/>
        <end position="789"/>
    </location>
</feature>
<dbReference type="SUPFAM" id="SSF81653">
    <property type="entry name" value="Calcium ATPase, transduction domain A"/>
    <property type="match status" value="1"/>
</dbReference>
<keyword evidence="4 15" id="KW-0812">Transmembrane</keyword>
<accession>A0A4R3M969</accession>
<evidence type="ECO:0000256" key="5">
    <source>
        <dbReference type="ARBA" id="ARBA00022723"/>
    </source>
</evidence>
<feature type="domain" description="Cation-transporting P-type ATPase N-terminal" evidence="16">
    <location>
        <begin position="6"/>
        <end position="71"/>
    </location>
</feature>
<evidence type="ECO:0000256" key="2">
    <source>
        <dbReference type="ARBA" id="ARBA00012517"/>
    </source>
</evidence>
<evidence type="ECO:0000256" key="10">
    <source>
        <dbReference type="ARBA" id="ARBA00022989"/>
    </source>
</evidence>
<dbReference type="InterPro" id="IPR008250">
    <property type="entry name" value="ATPase_P-typ_transduc_dom_A_sf"/>
</dbReference>
<evidence type="ECO:0000256" key="4">
    <source>
        <dbReference type="ARBA" id="ARBA00022692"/>
    </source>
</evidence>
<keyword evidence="12" id="KW-0406">Ion transport</keyword>
<dbReference type="InterPro" id="IPR044492">
    <property type="entry name" value="P_typ_ATPase_HD_dom"/>
</dbReference>
<evidence type="ECO:0000313" key="18">
    <source>
        <dbReference type="Proteomes" id="UP000295525"/>
    </source>
</evidence>
<protein>
    <recommendedName>
        <fullName evidence="2">P-type Cu(+) transporter</fullName>
        <ecNumber evidence="2">7.2.2.8</ecNumber>
    </recommendedName>
</protein>
<reference evidence="17 18" key="1">
    <citation type="submission" date="2019-03" db="EMBL/GenBank/DDBJ databases">
        <title>Genomic Encyclopedia of Type Strains, Phase IV (KMG-IV): sequencing the most valuable type-strain genomes for metagenomic binning, comparative biology and taxonomic classification.</title>
        <authorList>
            <person name="Goeker M."/>
        </authorList>
    </citation>
    <scope>NUCLEOTIDE SEQUENCE [LARGE SCALE GENOMIC DNA]</scope>
    <source>
        <strain evidence="17 18">DSM 24591</strain>
    </source>
</reference>
<dbReference type="InterPro" id="IPR001757">
    <property type="entry name" value="P_typ_ATPase"/>
</dbReference>
<organism evidence="17 18">
    <name type="scientific">Paralcaligenes ureilyticus</name>
    <dbReference type="NCBI Taxonomy" id="627131"/>
    <lineage>
        <taxon>Bacteria</taxon>
        <taxon>Pseudomonadati</taxon>
        <taxon>Pseudomonadota</taxon>
        <taxon>Betaproteobacteria</taxon>
        <taxon>Burkholderiales</taxon>
        <taxon>Alcaligenaceae</taxon>
        <taxon>Paralcaligenes</taxon>
    </lineage>
</organism>
<evidence type="ECO:0000313" key="17">
    <source>
        <dbReference type="EMBL" id="TCT10121.1"/>
    </source>
</evidence>
<feature type="transmembrane region" description="Helical" evidence="15">
    <location>
        <begin position="663"/>
        <end position="684"/>
    </location>
</feature>
<dbReference type="NCBIfam" id="TIGR01494">
    <property type="entry name" value="ATPase_P-type"/>
    <property type="match status" value="1"/>
</dbReference>
<keyword evidence="3" id="KW-0813">Transport</keyword>
<feature type="transmembrane region" description="Helical" evidence="15">
    <location>
        <begin position="740"/>
        <end position="758"/>
    </location>
</feature>
<sequence>MGRSLGESVKDPTTPRGLTAAEAKRRLVMEGPNALPGSARKPIATIARDVLIEPMFLMLLTAGGIYLALGDRAEALFLLGFVVVVIGITLAQERKTQRALESLRDLSAPRALVIRDGKEQRVAGREVVRGDILVLREGDRIAADALMFSGHLEVNESLLTGEAVPVAKLAPIEEGNITATAPDTLKNDNTTAVFASTVVTRGLGLAKVVATGTGTAVGRIGADLVHTAEPTSSLQQSSRKLVRGLGAGALVLASIQTLLGWLWDGRPLLDSLLAGIALAMAILPEEIPVILTVFLAMGAWRISKQRVLTRRVSAVEALGAITVLAVDKTGTLTLNHMAVAELNSANQRFMPDAATDLPEVFHELIEFAMLATPGDPFDPMEKAIQEFGHHWLAGTEHVHDDRVPEFEYALSSQILAMTRVFASVEPTLHLLATKGAPEAVADLCHLDARALEAIQLEVEAMAERGLRVLGVARGRWNGGSGGPGTGSAWPESQHDFNFEFLGLVGLADPPRPEVPAAVAECRAAGIRLIMMTGDHPSTALAIARQVGLSDRPDVLTGAEITALDDKALHERLQGADLCARLQPAHKLRLVQVLRAAGEVVGMTGDGVNDAPALKGADIGIAMGERGTDVAREAAALVLLDDSFASIVAAIRQGRRISDNIDNATRFVFAVHVPIIGLALVPAMLQWPMILLPVHIVLLELLIDPACSIAFEAEPEATDVMSRSPRARQASPFSRDNLLNGVLQGFGLAAILLAGYGMLIADGVAVTQSRAVVFVSLILSVLLLILANRNPAGVTTDARNPWIGRMAVAVALMLMLVVGLPGLREIMGLALPGSAELAAIGLLSVLCAGWLAMARRISLDAPQYDSI</sequence>
<dbReference type="RefSeq" id="WP_243700754.1">
    <property type="nucleotide sequence ID" value="NZ_SMAJ01000002.1"/>
</dbReference>
<gene>
    <name evidence="17" type="ORF">EDC26_10277</name>
</gene>
<keyword evidence="10 15" id="KW-1133">Transmembrane helix</keyword>
<dbReference type="GO" id="GO:0140581">
    <property type="term" value="F:P-type monovalent copper transporter activity"/>
    <property type="evidence" value="ECO:0007669"/>
    <property type="project" value="UniProtKB-EC"/>
</dbReference>
<dbReference type="Pfam" id="PF00702">
    <property type="entry name" value="Hydrolase"/>
    <property type="match status" value="1"/>
</dbReference>
<evidence type="ECO:0000256" key="7">
    <source>
        <dbReference type="ARBA" id="ARBA00022796"/>
    </source>
</evidence>
<keyword evidence="7" id="KW-0187">Copper transport</keyword>
<dbReference type="AlphaFoldDB" id="A0A4R3M969"/>
<dbReference type="InterPro" id="IPR004014">
    <property type="entry name" value="ATPase_P-typ_cation-transptr_N"/>
</dbReference>
<dbReference type="EMBL" id="SMAJ01000002">
    <property type="protein sequence ID" value="TCT10121.1"/>
    <property type="molecule type" value="Genomic_DNA"/>
</dbReference>
<keyword evidence="5" id="KW-0479">Metal-binding</keyword>
<keyword evidence="6" id="KW-0547">Nucleotide-binding</keyword>
<name>A0A4R3M969_9BURK</name>
<feature type="transmembrane region" description="Helical" evidence="15">
    <location>
        <begin position="801"/>
        <end position="822"/>
    </location>
</feature>
<dbReference type="Pfam" id="PF00122">
    <property type="entry name" value="E1-E2_ATPase"/>
    <property type="match status" value="1"/>
</dbReference>
<dbReference type="GO" id="GO:0005524">
    <property type="term" value="F:ATP binding"/>
    <property type="evidence" value="ECO:0007669"/>
    <property type="project" value="UniProtKB-KW"/>
</dbReference>
<dbReference type="GO" id="GO:0016887">
    <property type="term" value="F:ATP hydrolysis activity"/>
    <property type="evidence" value="ECO:0007669"/>
    <property type="project" value="InterPro"/>
</dbReference>
<comment type="caution">
    <text evidence="17">The sequence shown here is derived from an EMBL/GenBank/DDBJ whole genome shotgun (WGS) entry which is preliminary data.</text>
</comment>
<dbReference type="InterPro" id="IPR023214">
    <property type="entry name" value="HAD_sf"/>
</dbReference>
<dbReference type="InterPro" id="IPR023299">
    <property type="entry name" value="ATPase_P-typ_cyto_dom_N"/>
</dbReference>
<evidence type="ECO:0000256" key="12">
    <source>
        <dbReference type="ARBA" id="ARBA00023065"/>
    </source>
</evidence>
<dbReference type="InterPro" id="IPR023298">
    <property type="entry name" value="ATPase_P-typ_TM_dom_sf"/>
</dbReference>